<evidence type="ECO:0000256" key="4">
    <source>
        <dbReference type="ARBA" id="ARBA00022692"/>
    </source>
</evidence>
<comment type="similarity">
    <text evidence="2 12">Belongs to the cytochrome P450 family.</text>
</comment>
<evidence type="ECO:0000313" key="14">
    <source>
        <dbReference type="EMBL" id="KAL3535543.1"/>
    </source>
</evidence>
<keyword evidence="10 13" id="KW-0472">Membrane</keyword>
<keyword evidence="8 11" id="KW-0408">Iron</keyword>
<dbReference type="PRINTS" id="PR00463">
    <property type="entry name" value="EP450I"/>
</dbReference>
<dbReference type="AlphaFoldDB" id="A0ABD3AWP5"/>
<organism evidence="14 15">
    <name type="scientific">Cinchona calisaya</name>
    <dbReference type="NCBI Taxonomy" id="153742"/>
    <lineage>
        <taxon>Eukaryota</taxon>
        <taxon>Viridiplantae</taxon>
        <taxon>Streptophyta</taxon>
        <taxon>Embryophyta</taxon>
        <taxon>Tracheophyta</taxon>
        <taxon>Spermatophyta</taxon>
        <taxon>Magnoliopsida</taxon>
        <taxon>eudicotyledons</taxon>
        <taxon>Gunneridae</taxon>
        <taxon>Pentapetalae</taxon>
        <taxon>asterids</taxon>
        <taxon>lamiids</taxon>
        <taxon>Gentianales</taxon>
        <taxon>Rubiaceae</taxon>
        <taxon>Cinchonoideae</taxon>
        <taxon>Cinchoneae</taxon>
        <taxon>Cinchona</taxon>
    </lineage>
</organism>
<dbReference type="InterPro" id="IPR001128">
    <property type="entry name" value="Cyt_P450"/>
</dbReference>
<keyword evidence="9 12" id="KW-0503">Monooxygenase</keyword>
<comment type="subcellular location">
    <subcellularLocation>
        <location evidence="1">Membrane</location>
    </subcellularLocation>
</comment>
<comment type="cofactor">
    <cofactor evidence="11">
        <name>heme</name>
        <dbReference type="ChEBI" id="CHEBI:30413"/>
    </cofactor>
</comment>
<evidence type="ECO:0000256" key="13">
    <source>
        <dbReference type="SAM" id="Phobius"/>
    </source>
</evidence>
<dbReference type="InterPro" id="IPR002401">
    <property type="entry name" value="Cyt_P450_E_grp-I"/>
</dbReference>
<evidence type="ECO:0000256" key="8">
    <source>
        <dbReference type="ARBA" id="ARBA00023004"/>
    </source>
</evidence>
<evidence type="ECO:0000256" key="7">
    <source>
        <dbReference type="ARBA" id="ARBA00023002"/>
    </source>
</evidence>
<keyword evidence="6 13" id="KW-1133">Transmembrane helix</keyword>
<dbReference type="InterPro" id="IPR017972">
    <property type="entry name" value="Cyt_P450_CS"/>
</dbReference>
<reference evidence="14 15" key="1">
    <citation type="submission" date="2024-11" db="EMBL/GenBank/DDBJ databases">
        <title>A near-complete genome assembly of Cinchona calisaya.</title>
        <authorList>
            <person name="Lian D.C."/>
            <person name="Zhao X.W."/>
            <person name="Wei L."/>
        </authorList>
    </citation>
    <scope>NUCLEOTIDE SEQUENCE [LARGE SCALE GENOMIC DNA]</scope>
    <source>
        <tissue evidence="14">Nenye</tissue>
    </source>
</reference>
<keyword evidence="4 13" id="KW-0812">Transmembrane</keyword>
<dbReference type="GO" id="GO:0009820">
    <property type="term" value="P:alkaloid metabolic process"/>
    <property type="evidence" value="ECO:0007669"/>
    <property type="project" value="UniProtKB-ARBA"/>
</dbReference>
<evidence type="ECO:0000256" key="12">
    <source>
        <dbReference type="RuleBase" id="RU000461"/>
    </source>
</evidence>
<evidence type="ECO:0000256" key="9">
    <source>
        <dbReference type="ARBA" id="ARBA00023033"/>
    </source>
</evidence>
<gene>
    <name evidence="14" type="ORF">ACH5RR_004004</name>
</gene>
<dbReference type="Pfam" id="PF00067">
    <property type="entry name" value="p450"/>
    <property type="match status" value="1"/>
</dbReference>
<dbReference type="SUPFAM" id="SSF48264">
    <property type="entry name" value="Cytochrome P450"/>
    <property type="match status" value="1"/>
</dbReference>
<dbReference type="InterPro" id="IPR050665">
    <property type="entry name" value="Cytochrome_P450_Monooxygen"/>
</dbReference>
<dbReference type="PANTHER" id="PTHR24282:SF94">
    <property type="entry name" value="CYTOCHROME P450 72C1"/>
    <property type="match status" value="1"/>
</dbReference>
<evidence type="ECO:0000256" key="6">
    <source>
        <dbReference type="ARBA" id="ARBA00022989"/>
    </source>
</evidence>
<feature type="binding site" description="axial binding residue" evidence="11">
    <location>
        <position position="464"/>
    </location>
    <ligand>
        <name>heme</name>
        <dbReference type="ChEBI" id="CHEBI:30413"/>
    </ligand>
    <ligandPart>
        <name>Fe</name>
        <dbReference type="ChEBI" id="CHEBI:18248"/>
    </ligandPart>
</feature>
<dbReference type="FunFam" id="1.10.630.10:FF:000029">
    <property type="entry name" value="Cytochrome P450 734A1"/>
    <property type="match status" value="1"/>
</dbReference>
<keyword evidence="3 11" id="KW-0349">Heme</keyword>
<dbReference type="GO" id="GO:0016020">
    <property type="term" value="C:membrane"/>
    <property type="evidence" value="ECO:0007669"/>
    <property type="project" value="UniProtKB-SubCell"/>
</dbReference>
<proteinExistence type="inferred from homology"/>
<evidence type="ECO:0000256" key="11">
    <source>
        <dbReference type="PIRSR" id="PIRSR602401-1"/>
    </source>
</evidence>
<evidence type="ECO:0000256" key="5">
    <source>
        <dbReference type="ARBA" id="ARBA00022723"/>
    </source>
</evidence>
<keyword evidence="7 12" id="KW-0560">Oxidoreductase</keyword>
<evidence type="ECO:0000256" key="2">
    <source>
        <dbReference type="ARBA" id="ARBA00010617"/>
    </source>
</evidence>
<sequence length="516" mass="58762">MEDLTILSLKILSVLLLSYIFLRVFYSIWWKPKWLERRLKQQGIRGNPYKPLIGDMKDFVKQVTEAWSKPMSLSHQIAPRVDPFTHTTVEKYGKISLCWAGTTPRLNIMDPVLMKEVLANKQGHIGITPLALNPLILVLTEGLTLLEGEKWATHRKILTPAFNLEKLKGMISVYAESCTLLVEKWKKSIAHSETCEIDVWPEFQDLTGDIISRTAFGSNFEEGNQILKLQKELQKLVVEALHSLYIPGFRFIPTKKSQRRRSLDKSITSMLRTLIERKATLMKTGQTNREDLLGLLLQSNDETNNKHGNKMTIKEIIEECKQFYIAGHETTSSLLTWTMIVLAMHPDWQDKAREEVLTVCGKEHPDAKTISQLKTVNMIFHEVLRLYPPVVAVFKHTYQETKIGNLSLPAGIDLTLPLLLTNHDPELWGSDAQEFNPERFSEGISKASKDHQAFFPFGWGPRTCIGQNFALMEAKVALSIILQNFSFELSPSYTHAPNTEIALQPQHGAPIILKQL</sequence>
<comment type="caution">
    <text evidence="14">The sequence shown here is derived from an EMBL/GenBank/DDBJ whole genome shotgun (WGS) entry which is preliminary data.</text>
</comment>
<keyword evidence="15" id="KW-1185">Reference proteome</keyword>
<dbReference type="PRINTS" id="PR00385">
    <property type="entry name" value="P450"/>
</dbReference>
<evidence type="ECO:0000313" key="15">
    <source>
        <dbReference type="Proteomes" id="UP001630127"/>
    </source>
</evidence>
<dbReference type="GO" id="GO:0004497">
    <property type="term" value="F:monooxygenase activity"/>
    <property type="evidence" value="ECO:0007669"/>
    <property type="project" value="UniProtKB-KW"/>
</dbReference>
<evidence type="ECO:0000256" key="3">
    <source>
        <dbReference type="ARBA" id="ARBA00022617"/>
    </source>
</evidence>
<dbReference type="GO" id="GO:0046872">
    <property type="term" value="F:metal ion binding"/>
    <property type="evidence" value="ECO:0007669"/>
    <property type="project" value="UniProtKB-KW"/>
</dbReference>
<evidence type="ECO:0000256" key="1">
    <source>
        <dbReference type="ARBA" id="ARBA00004370"/>
    </source>
</evidence>
<dbReference type="PANTHER" id="PTHR24282">
    <property type="entry name" value="CYTOCHROME P450 FAMILY MEMBER"/>
    <property type="match status" value="1"/>
</dbReference>
<name>A0ABD3AWP5_9GENT</name>
<dbReference type="Proteomes" id="UP001630127">
    <property type="component" value="Unassembled WGS sequence"/>
</dbReference>
<dbReference type="Gene3D" id="1.10.630.10">
    <property type="entry name" value="Cytochrome P450"/>
    <property type="match status" value="1"/>
</dbReference>
<evidence type="ECO:0008006" key="16">
    <source>
        <dbReference type="Google" id="ProtNLM"/>
    </source>
</evidence>
<dbReference type="EMBL" id="JBJUIK010000002">
    <property type="protein sequence ID" value="KAL3535543.1"/>
    <property type="molecule type" value="Genomic_DNA"/>
</dbReference>
<dbReference type="InterPro" id="IPR036396">
    <property type="entry name" value="Cyt_P450_sf"/>
</dbReference>
<dbReference type="GO" id="GO:0009753">
    <property type="term" value="P:response to jasmonic acid"/>
    <property type="evidence" value="ECO:0007669"/>
    <property type="project" value="UniProtKB-ARBA"/>
</dbReference>
<accession>A0ABD3AWP5</accession>
<dbReference type="PROSITE" id="PS00086">
    <property type="entry name" value="CYTOCHROME_P450"/>
    <property type="match status" value="1"/>
</dbReference>
<keyword evidence="5 11" id="KW-0479">Metal-binding</keyword>
<feature type="transmembrane region" description="Helical" evidence="13">
    <location>
        <begin position="6"/>
        <end position="30"/>
    </location>
</feature>
<protein>
    <recommendedName>
        <fullName evidence="16">Cytochrome P450</fullName>
    </recommendedName>
</protein>
<evidence type="ECO:0000256" key="10">
    <source>
        <dbReference type="ARBA" id="ARBA00023136"/>
    </source>
</evidence>